<dbReference type="Gene3D" id="3.80.10.10">
    <property type="entry name" value="Ribonuclease Inhibitor"/>
    <property type="match status" value="2"/>
</dbReference>
<dbReference type="Gene3D" id="3.30.200.20">
    <property type="entry name" value="Phosphorylase Kinase, domain 1"/>
    <property type="match status" value="1"/>
</dbReference>
<dbReference type="FunFam" id="1.10.510.10:FF:000657">
    <property type="entry name" value="Putative inactive leucine-rich repeat receptor-like protein kinase"/>
    <property type="match status" value="1"/>
</dbReference>
<dbReference type="Pfam" id="PF07714">
    <property type="entry name" value="PK_Tyr_Ser-Thr"/>
    <property type="match status" value="1"/>
</dbReference>
<feature type="domain" description="Protein kinase" evidence="11">
    <location>
        <begin position="794"/>
        <end position="1061"/>
    </location>
</feature>
<proteinExistence type="inferred from homology"/>
<dbReference type="Pfam" id="PF02536">
    <property type="entry name" value="mTERF"/>
    <property type="match status" value="1"/>
</dbReference>
<dbReference type="GO" id="GO:0005524">
    <property type="term" value="F:ATP binding"/>
    <property type="evidence" value="ECO:0007669"/>
    <property type="project" value="InterPro"/>
</dbReference>
<dbReference type="InterPro" id="IPR038538">
    <property type="entry name" value="MTERF_sf"/>
</dbReference>
<dbReference type="InterPro" id="IPR001245">
    <property type="entry name" value="Ser-Thr/Tyr_kinase_cat_dom"/>
</dbReference>
<dbReference type="Proteomes" id="UP000467840">
    <property type="component" value="Chromosome 15"/>
</dbReference>
<dbReference type="AlphaFoldDB" id="A0A6A6MLN8"/>
<dbReference type="InterPro" id="IPR003690">
    <property type="entry name" value="MTERF"/>
</dbReference>
<dbReference type="FunFam" id="3.80.10.10:FF:000380">
    <property type="entry name" value="Putative inactive leucine-rich repeat receptor-like protein kinase"/>
    <property type="match status" value="1"/>
</dbReference>
<keyword evidence="13" id="KW-1185">Reference proteome</keyword>
<keyword evidence="4" id="KW-0433">Leucine-rich repeat</keyword>
<comment type="subcellular location">
    <subcellularLocation>
        <location evidence="1">Membrane</location>
    </subcellularLocation>
</comment>
<dbReference type="PANTHER" id="PTHR48056">
    <property type="entry name" value="LRR RECEPTOR-LIKE SERINE/THREONINE-PROTEIN KINASE-RELATED"/>
    <property type="match status" value="1"/>
</dbReference>
<keyword evidence="9" id="KW-0472">Membrane</keyword>
<evidence type="ECO:0000256" key="1">
    <source>
        <dbReference type="ARBA" id="ARBA00004370"/>
    </source>
</evidence>
<evidence type="ECO:0000256" key="2">
    <source>
        <dbReference type="ARBA" id="ARBA00007692"/>
    </source>
</evidence>
<dbReference type="SMART" id="SM00733">
    <property type="entry name" value="Mterf"/>
    <property type="match status" value="8"/>
</dbReference>
<keyword evidence="5" id="KW-0812">Transmembrane</keyword>
<dbReference type="GO" id="GO:0004672">
    <property type="term" value="F:protein kinase activity"/>
    <property type="evidence" value="ECO:0007669"/>
    <property type="project" value="InterPro"/>
</dbReference>
<keyword evidence="8" id="KW-1133">Transmembrane helix</keyword>
<dbReference type="SUPFAM" id="SSF52058">
    <property type="entry name" value="L domain-like"/>
    <property type="match status" value="1"/>
</dbReference>
<accession>A0A6A6MLN8</accession>
<protein>
    <recommendedName>
        <fullName evidence="11">Protein kinase domain-containing protein</fullName>
    </recommendedName>
</protein>
<evidence type="ECO:0000256" key="5">
    <source>
        <dbReference type="ARBA" id="ARBA00022692"/>
    </source>
</evidence>
<evidence type="ECO:0000256" key="6">
    <source>
        <dbReference type="ARBA" id="ARBA00022737"/>
    </source>
</evidence>
<dbReference type="InterPro" id="IPR050647">
    <property type="entry name" value="Plant_LRR-RLKs"/>
</dbReference>
<organism evidence="12 13">
    <name type="scientific">Hevea brasiliensis</name>
    <name type="common">Para rubber tree</name>
    <name type="synonym">Siphonia brasiliensis</name>
    <dbReference type="NCBI Taxonomy" id="3981"/>
    <lineage>
        <taxon>Eukaryota</taxon>
        <taxon>Viridiplantae</taxon>
        <taxon>Streptophyta</taxon>
        <taxon>Embryophyta</taxon>
        <taxon>Tracheophyta</taxon>
        <taxon>Spermatophyta</taxon>
        <taxon>Magnoliopsida</taxon>
        <taxon>eudicotyledons</taxon>
        <taxon>Gunneridae</taxon>
        <taxon>Pentapetalae</taxon>
        <taxon>rosids</taxon>
        <taxon>fabids</taxon>
        <taxon>Malpighiales</taxon>
        <taxon>Euphorbiaceae</taxon>
        <taxon>Crotonoideae</taxon>
        <taxon>Micrandreae</taxon>
        <taxon>Hevea</taxon>
    </lineage>
</organism>
<keyword evidence="3" id="KW-0806">Transcription termination</keyword>
<evidence type="ECO:0000256" key="10">
    <source>
        <dbReference type="ARBA" id="ARBA00023180"/>
    </source>
</evidence>
<dbReference type="FunFam" id="1.25.70.10:FF:000001">
    <property type="entry name" value="Mitochondrial transcription termination factor-like"/>
    <property type="match status" value="1"/>
</dbReference>
<dbReference type="SUPFAM" id="SSF56112">
    <property type="entry name" value="Protein kinase-like (PK-like)"/>
    <property type="match status" value="1"/>
</dbReference>
<dbReference type="Gene3D" id="1.10.510.10">
    <property type="entry name" value="Transferase(Phosphotransferase) domain 1"/>
    <property type="match status" value="1"/>
</dbReference>
<keyword evidence="7" id="KW-0809">Transit peptide</keyword>
<evidence type="ECO:0000259" key="11">
    <source>
        <dbReference type="PROSITE" id="PS50011"/>
    </source>
</evidence>
<comment type="caution">
    <text evidence="12">The sequence shown here is derived from an EMBL/GenBank/DDBJ whole genome shotgun (WGS) entry which is preliminary data.</text>
</comment>
<dbReference type="PROSITE" id="PS51450">
    <property type="entry name" value="LRR"/>
    <property type="match status" value="1"/>
</dbReference>
<evidence type="ECO:0000256" key="8">
    <source>
        <dbReference type="ARBA" id="ARBA00022989"/>
    </source>
</evidence>
<keyword evidence="10" id="KW-0325">Glycoprotein</keyword>
<dbReference type="GO" id="GO:0033612">
    <property type="term" value="F:receptor serine/threonine kinase binding"/>
    <property type="evidence" value="ECO:0007669"/>
    <property type="project" value="TreeGrafter"/>
</dbReference>
<evidence type="ECO:0000256" key="7">
    <source>
        <dbReference type="ARBA" id="ARBA00022946"/>
    </source>
</evidence>
<sequence>MIRLFCVRLSQTRHRASPLTFSNGFLIPTFSHKLITNLSNSAFPQSPTISYLQNSCGLSLQAAISVSRKLQLESTENPDLVLNLLRAHGLTQIHIKNLIIKRPILLLADLDNNLKPNLDLFKSLGFSGSNLAEMLIKDPRVLEVDAETVVEFFRENGFSKKQIVTLTMKRPSLYIFKLHKTFKPKLEFFKSLGFSELDVATILSAEPYILERSLENQIIPCINVLRRVVGNDMIVQKVIRGCHRILEFNAEKMLEPNMSLLVNHGVPEFIISKMFLFHPRSLLLKTDRLSEIINEVKKLGFSPTNVLFVLAVRTMVTTNKRLWEKKLEAYGSFGLSKEEINLAFKLQPMFMIVSEKKIRKSMNFFVNKLKMKPSVISKNPNLILLSIEKRIIPRCSVLHILMSKELIKEGVSLIYMLRMTEKMFVEKFVTKYQNVVPEVVKAHQGRIEFQGFPRDLKIHSKAPSISVYTKAGNLFMGKHLEFPNQLEIWNDHRIDFCYISSSAQANVSCQDNFVTELRIVGDKPAKIDNFVGLVIPNQTLSENFSMDSFVVTLARLTNLRVLSLVSLGIWGPLPDKIHRLSSLEYLDLSSNYLFGSVPPKISKMVKLQTLTLDDNFFNDTVPNCTENTTLTDLVLSSNEISGKLPNLDALSNLHLLDVRFHINIASLVSFNLDMSFNELSGTPPASIFALPNITYLNLASNMLSGSLPNQLSCGSKLQFVDISNNSFTGGLPHCLRTESDDRVVKFGGNCLSIGLRHQRADHLNLISSCKIGTQDLPACRSFTLEELKEATKNFDNSAILGEGSYGKLYKGRLENGTQVAIRCLPSSKKYSFRNLKLRLDLLAKLRHPHLVCLLGHCIDNGGQDYRVNKVFLIFEYISNGNFQTYLYENSPGKVLDWSERLTVLIAVAKAVQFLHTGVIPGFFNNRLKTNNILLSDRGIAKLSDYGLSIISEEIANCGERGDGLESRQMTRVEDDVYSFGFILLESLVGPSVSGRKDKLLLNALASCNSPDGHRKLINPIVLATCSQESLSIVLSITNKCICSESWSRPSFEDILWNLQYAAQIQATADG</sequence>
<dbReference type="GO" id="GO:0016020">
    <property type="term" value="C:membrane"/>
    <property type="evidence" value="ECO:0007669"/>
    <property type="project" value="UniProtKB-SubCell"/>
</dbReference>
<dbReference type="Pfam" id="PF00560">
    <property type="entry name" value="LRR_1"/>
    <property type="match status" value="3"/>
</dbReference>
<dbReference type="InterPro" id="IPR011009">
    <property type="entry name" value="Kinase-like_dom_sf"/>
</dbReference>
<keyword evidence="3" id="KW-0804">Transcription</keyword>
<comment type="similarity">
    <text evidence="2">Belongs to the mTERF family.</text>
</comment>
<dbReference type="GO" id="GO:0003676">
    <property type="term" value="F:nucleic acid binding"/>
    <property type="evidence" value="ECO:0007669"/>
    <property type="project" value="InterPro"/>
</dbReference>
<dbReference type="PROSITE" id="PS50011">
    <property type="entry name" value="PROTEIN_KINASE_DOM"/>
    <property type="match status" value="1"/>
</dbReference>
<reference evidence="12 13" key="1">
    <citation type="journal article" date="2020" name="Mol. Plant">
        <title>The Chromosome-Based Rubber Tree Genome Provides New Insights into Spurge Genome Evolution and Rubber Biosynthesis.</title>
        <authorList>
            <person name="Liu J."/>
            <person name="Shi C."/>
            <person name="Shi C.C."/>
            <person name="Li W."/>
            <person name="Zhang Q.J."/>
            <person name="Zhang Y."/>
            <person name="Li K."/>
            <person name="Lu H.F."/>
            <person name="Shi C."/>
            <person name="Zhu S.T."/>
            <person name="Xiao Z.Y."/>
            <person name="Nan H."/>
            <person name="Yue Y."/>
            <person name="Zhu X.G."/>
            <person name="Wu Y."/>
            <person name="Hong X.N."/>
            <person name="Fan G.Y."/>
            <person name="Tong Y."/>
            <person name="Zhang D."/>
            <person name="Mao C.L."/>
            <person name="Liu Y.L."/>
            <person name="Hao S.J."/>
            <person name="Liu W.Q."/>
            <person name="Lv M.Q."/>
            <person name="Zhang H.B."/>
            <person name="Liu Y."/>
            <person name="Hu-Tang G.R."/>
            <person name="Wang J.P."/>
            <person name="Wang J.H."/>
            <person name="Sun Y.H."/>
            <person name="Ni S.B."/>
            <person name="Chen W.B."/>
            <person name="Zhang X.C."/>
            <person name="Jiao Y.N."/>
            <person name="Eichler E.E."/>
            <person name="Li G.H."/>
            <person name="Liu X."/>
            <person name="Gao L.Z."/>
        </authorList>
    </citation>
    <scope>NUCLEOTIDE SEQUENCE [LARGE SCALE GENOMIC DNA]</scope>
    <source>
        <strain evidence="13">cv. GT1</strain>
        <tissue evidence="12">Leaf</tissue>
    </source>
</reference>
<evidence type="ECO:0000313" key="12">
    <source>
        <dbReference type="EMBL" id="KAF2314194.1"/>
    </source>
</evidence>
<keyword evidence="6" id="KW-0677">Repeat</keyword>
<evidence type="ECO:0000256" key="4">
    <source>
        <dbReference type="ARBA" id="ARBA00022614"/>
    </source>
</evidence>
<dbReference type="InterPro" id="IPR032675">
    <property type="entry name" value="LRR_dom_sf"/>
</dbReference>
<dbReference type="PANTHER" id="PTHR48056:SF61">
    <property type="entry name" value="PROTEIN KINASE DOMAIN-CONTAINING PROTEIN"/>
    <property type="match status" value="1"/>
</dbReference>
<dbReference type="GO" id="GO:0006353">
    <property type="term" value="P:DNA-templated transcription termination"/>
    <property type="evidence" value="ECO:0007669"/>
    <property type="project" value="UniProtKB-KW"/>
</dbReference>
<evidence type="ECO:0000256" key="3">
    <source>
        <dbReference type="ARBA" id="ARBA00022472"/>
    </source>
</evidence>
<evidence type="ECO:0000256" key="9">
    <source>
        <dbReference type="ARBA" id="ARBA00023136"/>
    </source>
</evidence>
<evidence type="ECO:0000313" key="13">
    <source>
        <dbReference type="Proteomes" id="UP000467840"/>
    </source>
</evidence>
<gene>
    <name evidence="12" type="ORF">GH714_023990</name>
</gene>
<dbReference type="InterPro" id="IPR001611">
    <property type="entry name" value="Leu-rich_rpt"/>
</dbReference>
<dbReference type="InterPro" id="IPR000719">
    <property type="entry name" value="Prot_kinase_dom"/>
</dbReference>
<keyword evidence="3" id="KW-0805">Transcription regulation</keyword>
<dbReference type="EMBL" id="JAAGAX010000005">
    <property type="protein sequence ID" value="KAF2314194.1"/>
    <property type="molecule type" value="Genomic_DNA"/>
</dbReference>
<name>A0A6A6MLN8_HEVBR</name>
<dbReference type="Gene3D" id="1.25.70.10">
    <property type="entry name" value="Transcription termination factor 3, mitochondrial"/>
    <property type="match status" value="2"/>
</dbReference>